<dbReference type="InterPro" id="IPR036514">
    <property type="entry name" value="SGNH_hydro_sf"/>
</dbReference>
<comment type="caution">
    <text evidence="2">The sequence shown here is derived from an EMBL/GenBank/DDBJ whole genome shotgun (WGS) entry which is preliminary data.</text>
</comment>
<sequence length="334" mass="38150">MKKLLFRISAVLVTCAIAYFVIIYVASLTGFANWLPNGKYTTGKGYYTLSRFREIDKFSNIDVLFLGSSQVYRGFDTRQFEQKGLKAFNLGTSAQSPYNSYFLLQEYLPKLKPKYIVLDLYWHMMTKEDVTESTVDLVSNHELTDNIVDMALTTHDYTIISSLISNFVSRVHTPLTKVREKKLPKEVYISGGFVESTVPEAELAMTNPKKAYQFRNLDSKLKEPSEFQLNYLEKIIALCKQNNTKLVLVLLPVTKEYKNNLTNYNDYTNYISTISKKNNVPFIDYNTRKGLSLSSSEDFLDKNHLSPSGASKLDQFVYEDLTSLGIKESSISSL</sequence>
<name>A0A2T2YDJ3_9BACT</name>
<dbReference type="AlphaFoldDB" id="A0A2T2YDJ3"/>
<dbReference type="InterPro" id="IPR011468">
    <property type="entry name" value="DUF1574"/>
</dbReference>
<dbReference type="Pfam" id="PF07611">
    <property type="entry name" value="DUF1574"/>
    <property type="match status" value="1"/>
</dbReference>
<protein>
    <recommendedName>
        <fullName evidence="4">DUF1574 domain-containing protein</fullName>
    </recommendedName>
</protein>
<evidence type="ECO:0000313" key="3">
    <source>
        <dbReference type="Proteomes" id="UP000240357"/>
    </source>
</evidence>
<dbReference type="Proteomes" id="UP000240357">
    <property type="component" value="Unassembled WGS sequence"/>
</dbReference>
<dbReference type="SUPFAM" id="SSF52266">
    <property type="entry name" value="SGNH hydrolase"/>
    <property type="match status" value="1"/>
</dbReference>
<dbReference type="GO" id="GO:0016788">
    <property type="term" value="F:hydrolase activity, acting on ester bonds"/>
    <property type="evidence" value="ECO:0007669"/>
    <property type="project" value="UniProtKB-ARBA"/>
</dbReference>
<accession>A0A2T2YDJ3</accession>
<keyword evidence="1" id="KW-0812">Transmembrane</keyword>
<keyword evidence="3" id="KW-1185">Reference proteome</keyword>
<dbReference type="Gene3D" id="3.40.50.1110">
    <property type="entry name" value="SGNH hydrolase"/>
    <property type="match status" value="1"/>
</dbReference>
<dbReference type="RefSeq" id="WP_106928345.1">
    <property type="nucleotide sequence ID" value="NZ_PYFT01000001.1"/>
</dbReference>
<keyword evidence="1" id="KW-0472">Membrane</keyword>
<reference evidence="2 3" key="1">
    <citation type="submission" date="2018-03" db="EMBL/GenBank/DDBJ databases">
        <title>Adhaeribacter sp. HMF7605 Genome sequencing and assembly.</title>
        <authorList>
            <person name="Kang H."/>
            <person name="Kang J."/>
            <person name="Cha I."/>
            <person name="Kim H."/>
            <person name="Joh K."/>
        </authorList>
    </citation>
    <scope>NUCLEOTIDE SEQUENCE [LARGE SCALE GENOMIC DNA]</scope>
    <source>
        <strain evidence="2 3">HMF7605</strain>
    </source>
</reference>
<keyword evidence="1" id="KW-1133">Transmembrane helix</keyword>
<evidence type="ECO:0000256" key="1">
    <source>
        <dbReference type="SAM" id="Phobius"/>
    </source>
</evidence>
<dbReference type="OrthoDB" id="9761723at2"/>
<feature type="transmembrane region" description="Helical" evidence="1">
    <location>
        <begin position="12"/>
        <end position="35"/>
    </location>
</feature>
<evidence type="ECO:0008006" key="4">
    <source>
        <dbReference type="Google" id="ProtNLM"/>
    </source>
</evidence>
<organism evidence="2 3">
    <name type="scientific">Adhaeribacter arboris</name>
    <dbReference type="NCBI Taxonomy" id="2072846"/>
    <lineage>
        <taxon>Bacteria</taxon>
        <taxon>Pseudomonadati</taxon>
        <taxon>Bacteroidota</taxon>
        <taxon>Cytophagia</taxon>
        <taxon>Cytophagales</taxon>
        <taxon>Hymenobacteraceae</taxon>
        <taxon>Adhaeribacter</taxon>
    </lineage>
</organism>
<evidence type="ECO:0000313" key="2">
    <source>
        <dbReference type="EMBL" id="PSR53579.1"/>
    </source>
</evidence>
<dbReference type="EMBL" id="PYFT01000001">
    <property type="protein sequence ID" value="PSR53579.1"/>
    <property type="molecule type" value="Genomic_DNA"/>
</dbReference>
<gene>
    <name evidence="2" type="ORF">AHMF7605_08590</name>
</gene>
<proteinExistence type="predicted"/>